<dbReference type="Proteomes" id="UP001177260">
    <property type="component" value="Unassembled WGS sequence"/>
</dbReference>
<proteinExistence type="predicted"/>
<keyword evidence="2" id="KW-1185">Reference proteome</keyword>
<dbReference type="EMBL" id="JAOPJF010000108">
    <property type="protein sequence ID" value="KAK1139426.1"/>
    <property type="molecule type" value="Genomic_DNA"/>
</dbReference>
<name>A0ACC3APB6_9EURO</name>
<sequence length="387" mass="43104">MADETDFKSELYKVSVSPFVLERNGDYDNAIVAYRNATEILGVLVKKLKKSTAPKINRKMFERQIKVHGERLTYLEGLKAKGSFEDIILPPTMLDAMAELEAPQGPRTLTLDRKELYEHSKGHGKGETPQASLAHAHLQALVNPNSDQIPLFSHALDPSRPPIIYRITHSSELVALGMRSHWYFVKDASNTHVLYGLQVVWSDSVPIVNAVLRRAGEFLPGMGAVGVRLRKTPGGSFRVETTTLPDIGAIMETPDGAEYRKDWSPRRFSYGGRNFVWKGGEKGLFRSFVWETLHETKRVWAKEGSKTGKMEDETVGPRLCWGEKKGGNGADHTIYMAHGLDMYFREHLLAVQLAKLGRQSYPPHKDTSGVEAVGAGFALVGFLEAIS</sequence>
<gene>
    <name evidence="1" type="ORF">N8T08_000789</name>
</gene>
<protein>
    <submittedName>
        <fullName evidence="1">Uncharacterized protein</fullName>
    </submittedName>
</protein>
<evidence type="ECO:0000313" key="2">
    <source>
        <dbReference type="Proteomes" id="UP001177260"/>
    </source>
</evidence>
<organism evidence="1 2">
    <name type="scientific">Aspergillus melleus</name>
    <dbReference type="NCBI Taxonomy" id="138277"/>
    <lineage>
        <taxon>Eukaryota</taxon>
        <taxon>Fungi</taxon>
        <taxon>Dikarya</taxon>
        <taxon>Ascomycota</taxon>
        <taxon>Pezizomycotina</taxon>
        <taxon>Eurotiomycetes</taxon>
        <taxon>Eurotiomycetidae</taxon>
        <taxon>Eurotiales</taxon>
        <taxon>Aspergillaceae</taxon>
        <taxon>Aspergillus</taxon>
        <taxon>Aspergillus subgen. Circumdati</taxon>
    </lineage>
</organism>
<reference evidence="1 2" key="1">
    <citation type="journal article" date="2023" name="ACS Omega">
        <title>Identification of the Neoaspergillic Acid Biosynthesis Gene Cluster by Establishing an In Vitro CRISPR-Ribonucleoprotein Genetic System in Aspergillus melleus.</title>
        <authorList>
            <person name="Yuan B."/>
            <person name="Grau M.F."/>
            <person name="Murata R.M."/>
            <person name="Torok T."/>
            <person name="Venkateswaran K."/>
            <person name="Stajich J.E."/>
            <person name="Wang C.C.C."/>
        </authorList>
    </citation>
    <scope>NUCLEOTIDE SEQUENCE [LARGE SCALE GENOMIC DNA]</scope>
    <source>
        <strain evidence="1 2">IMV 1140</strain>
    </source>
</reference>
<accession>A0ACC3APB6</accession>
<evidence type="ECO:0000313" key="1">
    <source>
        <dbReference type="EMBL" id="KAK1139426.1"/>
    </source>
</evidence>
<comment type="caution">
    <text evidence="1">The sequence shown here is derived from an EMBL/GenBank/DDBJ whole genome shotgun (WGS) entry which is preliminary data.</text>
</comment>